<comment type="caution">
    <text evidence="1">The sequence shown here is derived from an EMBL/GenBank/DDBJ whole genome shotgun (WGS) entry which is preliminary data.</text>
</comment>
<name>A0ACB7X7E7_9ERIC</name>
<accession>A0ACB7X7E7</accession>
<keyword evidence="2" id="KW-1185">Reference proteome</keyword>
<evidence type="ECO:0000313" key="1">
    <source>
        <dbReference type="EMBL" id="KAH7836661.1"/>
    </source>
</evidence>
<dbReference type="EMBL" id="CM037156">
    <property type="protein sequence ID" value="KAH7836661.1"/>
    <property type="molecule type" value="Genomic_DNA"/>
</dbReference>
<gene>
    <name evidence="1" type="ORF">Vadar_004049</name>
</gene>
<reference evidence="1 2" key="1">
    <citation type="journal article" date="2021" name="Hortic Res">
        <title>High-quality reference genome and annotation aids understanding of berry development for evergreen blueberry (Vaccinium darrowii).</title>
        <authorList>
            <person name="Yu J."/>
            <person name="Hulse-Kemp A.M."/>
            <person name="Babiker E."/>
            <person name="Staton M."/>
        </authorList>
    </citation>
    <scope>NUCLEOTIDE SEQUENCE [LARGE SCALE GENOMIC DNA]</scope>
    <source>
        <strain evidence="2">cv. NJ 8807/NJ 8810</strain>
        <tissue evidence="1">Young leaf</tissue>
    </source>
</reference>
<dbReference type="Proteomes" id="UP000828048">
    <property type="component" value="Chromosome 6"/>
</dbReference>
<evidence type="ECO:0000313" key="2">
    <source>
        <dbReference type="Proteomes" id="UP000828048"/>
    </source>
</evidence>
<sequence length="1484" mass="167475">MDKLCLFPGAKLPEGFKPIAWEKFDGSGDPRAHLQTYVGTLSMYNIEKDAMGQMFQQTLTGPALRWFLNLDISRKGSWEDIGAAFMAQYNYNIQLEMTIRELDATKMGTNESFADFIRRWRGKASQMIDRPSEKEQMRIITKNLAPDFVKHLVVFQTTADFRTFYEAGLAVEDALRTGIFEKGESAKPKRVYSGNSNTLFGTNQYSHTQASSSNSKPTKTEPINQIAAQPTRQARSFYQFPFPLTTVYQKLLEKDAIKPLEPREPPKILPPSHNPNAFCSYHQMPGHHTNNCIRLKHKVQDLIEDGTIPLPLKKPNTVSNPMPEHKSNTQINQISLSSTLNDLGSTKFNPSLYIIPDTEPKPLVPVPEDLGILFLGSVKPKTKPTWADMAESEEWAMNDQGWEKFRQEWDPSQFIIPDSHAKPVVSIPTGPSICRIDKVVCIAGMVHTLEYVELSEQEDWRERWEAICADPLDAVSLPTLFEEPGDIWNRTLGEVYHWVPSSHPPDNLLPPPLLGIEEHSAIETVFGDHDWFPQAYIIGESLPRPSVLFPPQPDVSVLRADSFWDEEDVVDIRFDNNEVWTVNRAMLDDSFWRNQAVANLGKKMENIKIEKRKAKDSLTGFWSEYFDTKQKLESIKAGKRKVNEFSDFWNEEPPSVNRVTRSGRIYQPADLQRGNTSNHAQAGAFAWNDPVQDNSIPSNPENVTQTPEVVTQPSQRNPMPVEDPIRKQLERTPASVSIWGLLSSSREHRQKLIKTLSNMEVPPDTPPEALISLLAPNQAKHVVTFTEKDLPPEGAGHNKPLHITMKCMGKWVPVILLDNGSALNVCPLRTAYCLGFTTKDFQPSNLGVRAYDNTRRDVVGIIQLEISVESFKPNVEFHVLDIPSSFNLLLGRPWLHHPDIMAVPSSLHQKVQLGLAAGTLTIYGESGIRPHVSDNAPVLEIIHGEEDVALGGFSFDTAGAVLTIKMDEDFSVSSTVIEMMRKMAYMPGLGLGRNNQGIAEFPDFPMNNHRFSLGYQPNENELGSGWKARARARPKKGNLESLFGNESPLGTVEDGPAAKIFDLEPVGEMELMMLSQEALGDVSSLIVDANGIYKNCIFVPKIIYTGTEFESKSESSTESEFSTEFESTSESMHVSVCPPRHHFSFEFESTLMYHAPGATPFSMNEIDFAYLAVSEINCVNPDDDGIEFEEEIPKELRSLIERENERHAQPIKEEVISINLRDESNPRIVQIGSRLSPEEFKAHSDLLREFQDVFAWSHADMPGIDPEIVEHRIPLYPDAKPVKQKLRKMRPDWVLEIKKEVQKQIDAGFLMVTEYPKWVANIVPVPKKNGKIRVCVDFRDLNKASLKDDFPLPHIDVLVDNTAGHALLSFMDGFSGYNQILMAPEDREKTTFTTEWGTYCYRVMPFGLKNAGSTYQRAATTLLHDMIHKEVEVYVDDMIVKSRERERGTCTPSENSLKGFASTDCALILKNAHSELRLERCWAL</sequence>
<protein>
    <submittedName>
        <fullName evidence="1">Uncharacterized protein</fullName>
    </submittedName>
</protein>
<organism evidence="1 2">
    <name type="scientific">Vaccinium darrowii</name>
    <dbReference type="NCBI Taxonomy" id="229202"/>
    <lineage>
        <taxon>Eukaryota</taxon>
        <taxon>Viridiplantae</taxon>
        <taxon>Streptophyta</taxon>
        <taxon>Embryophyta</taxon>
        <taxon>Tracheophyta</taxon>
        <taxon>Spermatophyta</taxon>
        <taxon>Magnoliopsida</taxon>
        <taxon>eudicotyledons</taxon>
        <taxon>Gunneridae</taxon>
        <taxon>Pentapetalae</taxon>
        <taxon>asterids</taxon>
        <taxon>Ericales</taxon>
        <taxon>Ericaceae</taxon>
        <taxon>Vaccinioideae</taxon>
        <taxon>Vaccinieae</taxon>
        <taxon>Vaccinium</taxon>
    </lineage>
</organism>
<proteinExistence type="predicted"/>